<reference evidence="2 3" key="1">
    <citation type="submission" date="2015-05" db="EMBL/GenBank/DDBJ databases">
        <title>Whole genome sequence and identification of bacterial endophytes from Costus igneus.</title>
        <authorList>
            <person name="Lee Y.P."/>
            <person name="Gan H.M."/>
            <person name="Eng W."/>
            <person name="Wheatley M.S."/>
            <person name="Caraballo A."/>
            <person name="Polter S."/>
            <person name="Savka M.A."/>
            <person name="Hudson A.O."/>
        </authorList>
    </citation>
    <scope>NUCLEOTIDE SEQUENCE [LARGE SCALE GENOMIC DNA]</scope>
    <source>
        <strain evidence="2 3">RIT379</strain>
    </source>
</reference>
<keyword evidence="3" id="KW-1185">Reference proteome</keyword>
<evidence type="ECO:0000313" key="2">
    <source>
        <dbReference type="EMBL" id="KLV25604.1"/>
    </source>
</evidence>
<dbReference type="PATRIC" id="fig|1397.4.peg.1327"/>
<dbReference type="AlphaFoldDB" id="A0A0J1IHY5"/>
<name>A0A0J1IHY5_NIACI</name>
<sequence>MNSLYRKTKVKGFYEYYRTPCPICGKTGACMTNEDNSKVVCIRVESDIHFSKNSALISYLHVLKKDNRNKVNVKEMAEEVNGFPKKDSITLDTIYHALLDNLILDDFHYNHLTSNERKLSDEQITIRNYKSFPDKPWTIVKAISNDLGINDFQGIPGFYFQNGYWSIAGMKGILIPYRNQYNQIEGFQYRIDNPPNIVEVKLNGKEFQAKVIKQPNVVEVKYKGNIIFQGEVPLQKEWTTITDNNELLGWIRVKKANRYYWLSSANKPNGTGSGNPAPIHVSIPSTKLKKWVPGTLYKAKTVWLGEGALKGDIAVDLMANLYDPLEIDQIGDTFISLPGVGAWRLAIPVLKEMGVQTINICFDADAIENVYVKKHLLECAKELKKQKFHANLIVWKESDGKGIDDLLLKNKIPNIKRIYL</sequence>
<dbReference type="EMBL" id="LDPH01000015">
    <property type="protein sequence ID" value="KLV25604.1"/>
    <property type="molecule type" value="Genomic_DNA"/>
</dbReference>
<organism evidence="2 3">
    <name type="scientific">Niallia circulans</name>
    <name type="common">Bacillus circulans</name>
    <dbReference type="NCBI Taxonomy" id="1397"/>
    <lineage>
        <taxon>Bacteria</taxon>
        <taxon>Bacillati</taxon>
        <taxon>Bacillota</taxon>
        <taxon>Bacilli</taxon>
        <taxon>Bacillales</taxon>
        <taxon>Bacillaceae</taxon>
        <taxon>Niallia</taxon>
    </lineage>
</organism>
<gene>
    <name evidence="2" type="ORF">ABW02_15695</name>
</gene>
<protein>
    <recommendedName>
        <fullName evidence="1">DUF3854 domain-containing protein</fullName>
    </recommendedName>
</protein>
<dbReference type="Proteomes" id="UP000036045">
    <property type="component" value="Unassembled WGS sequence"/>
</dbReference>
<accession>A0A0J1IHY5</accession>
<dbReference type="OrthoDB" id="2665710at2"/>
<dbReference type="InterPro" id="IPR024385">
    <property type="entry name" value="DUF3854"/>
</dbReference>
<feature type="domain" description="DUF3854" evidence="1">
    <location>
        <begin position="356"/>
        <end position="410"/>
    </location>
</feature>
<comment type="caution">
    <text evidence="2">The sequence shown here is derived from an EMBL/GenBank/DDBJ whole genome shotgun (WGS) entry which is preliminary data.</text>
</comment>
<evidence type="ECO:0000313" key="3">
    <source>
        <dbReference type="Proteomes" id="UP000036045"/>
    </source>
</evidence>
<dbReference type="RefSeq" id="WP_016204951.1">
    <property type="nucleotide sequence ID" value="NZ_JAPWCI010000058.1"/>
</dbReference>
<dbReference type="Pfam" id="PF12965">
    <property type="entry name" value="DUF3854"/>
    <property type="match status" value="1"/>
</dbReference>
<proteinExistence type="predicted"/>
<evidence type="ECO:0000259" key="1">
    <source>
        <dbReference type="Pfam" id="PF12965"/>
    </source>
</evidence>